<organism evidence="1 2">
    <name type="scientific">Caerostris extrusa</name>
    <name type="common">Bark spider</name>
    <name type="synonym">Caerostris bankana</name>
    <dbReference type="NCBI Taxonomy" id="172846"/>
    <lineage>
        <taxon>Eukaryota</taxon>
        <taxon>Metazoa</taxon>
        <taxon>Ecdysozoa</taxon>
        <taxon>Arthropoda</taxon>
        <taxon>Chelicerata</taxon>
        <taxon>Arachnida</taxon>
        <taxon>Araneae</taxon>
        <taxon>Araneomorphae</taxon>
        <taxon>Entelegynae</taxon>
        <taxon>Araneoidea</taxon>
        <taxon>Araneidae</taxon>
        <taxon>Caerostris</taxon>
    </lineage>
</organism>
<sequence>MTLHRDGIRSVTEVLYARWSLDHSLVAVLAPPVRPGSPVRPGGSGVASDGGDILHQQHPRVIQKPKHHASDLETNVIQTPRTLTRDLETNVIQTPRTLTSDLETNVIQTPRTLASDLETNVIQTPRTLTSDPDSNVHIQDITTLASNATTTRTNRRARTATNE</sequence>
<proteinExistence type="predicted"/>
<keyword evidence="2" id="KW-1185">Reference proteome</keyword>
<evidence type="ECO:0000313" key="2">
    <source>
        <dbReference type="Proteomes" id="UP001054945"/>
    </source>
</evidence>
<protein>
    <submittedName>
        <fullName evidence="1">Uncharacterized protein</fullName>
    </submittedName>
</protein>
<dbReference type="AlphaFoldDB" id="A0AAV4Y760"/>
<accession>A0AAV4Y760</accession>
<dbReference type="EMBL" id="BPLR01001379">
    <property type="protein sequence ID" value="GIZ01972.1"/>
    <property type="molecule type" value="Genomic_DNA"/>
</dbReference>
<comment type="caution">
    <text evidence="1">The sequence shown here is derived from an EMBL/GenBank/DDBJ whole genome shotgun (WGS) entry which is preliminary data.</text>
</comment>
<dbReference type="Proteomes" id="UP001054945">
    <property type="component" value="Unassembled WGS sequence"/>
</dbReference>
<name>A0AAV4Y760_CAEEX</name>
<evidence type="ECO:0000313" key="1">
    <source>
        <dbReference type="EMBL" id="GIZ01972.1"/>
    </source>
</evidence>
<gene>
    <name evidence="1" type="ORF">CEXT_144661</name>
</gene>
<reference evidence="1 2" key="1">
    <citation type="submission" date="2021-06" db="EMBL/GenBank/DDBJ databases">
        <title>Caerostris extrusa draft genome.</title>
        <authorList>
            <person name="Kono N."/>
            <person name="Arakawa K."/>
        </authorList>
    </citation>
    <scope>NUCLEOTIDE SEQUENCE [LARGE SCALE GENOMIC DNA]</scope>
</reference>